<evidence type="ECO:0000313" key="1">
    <source>
        <dbReference type="EMBL" id="KAI0035846.1"/>
    </source>
</evidence>
<dbReference type="EMBL" id="MU273478">
    <property type="protein sequence ID" value="KAI0035846.1"/>
    <property type="molecule type" value="Genomic_DNA"/>
</dbReference>
<keyword evidence="2" id="KW-1185">Reference proteome</keyword>
<protein>
    <submittedName>
        <fullName evidence="1">Uncharacterized protein</fullName>
    </submittedName>
</protein>
<reference evidence="1" key="2">
    <citation type="journal article" date="2022" name="New Phytol.">
        <title>Evolutionary transition to the ectomycorrhizal habit in the genomes of a hyperdiverse lineage of mushroom-forming fungi.</title>
        <authorList>
            <person name="Looney B."/>
            <person name="Miyauchi S."/>
            <person name="Morin E."/>
            <person name="Drula E."/>
            <person name="Courty P.E."/>
            <person name="Kohler A."/>
            <person name="Kuo A."/>
            <person name="LaButti K."/>
            <person name="Pangilinan J."/>
            <person name="Lipzen A."/>
            <person name="Riley R."/>
            <person name="Andreopoulos W."/>
            <person name="He G."/>
            <person name="Johnson J."/>
            <person name="Nolan M."/>
            <person name="Tritt A."/>
            <person name="Barry K.W."/>
            <person name="Grigoriev I.V."/>
            <person name="Nagy L.G."/>
            <person name="Hibbett D."/>
            <person name="Henrissat B."/>
            <person name="Matheny P.B."/>
            <person name="Labbe J."/>
            <person name="Martin F.M."/>
        </authorList>
    </citation>
    <scope>NUCLEOTIDE SEQUENCE</scope>
    <source>
        <strain evidence="1">EC-137</strain>
    </source>
</reference>
<reference evidence="1" key="1">
    <citation type="submission" date="2021-02" db="EMBL/GenBank/DDBJ databases">
        <authorList>
            <consortium name="DOE Joint Genome Institute"/>
            <person name="Ahrendt S."/>
            <person name="Looney B.P."/>
            <person name="Miyauchi S."/>
            <person name="Morin E."/>
            <person name="Drula E."/>
            <person name="Courty P.E."/>
            <person name="Chicoki N."/>
            <person name="Fauchery L."/>
            <person name="Kohler A."/>
            <person name="Kuo A."/>
            <person name="Labutti K."/>
            <person name="Pangilinan J."/>
            <person name="Lipzen A."/>
            <person name="Riley R."/>
            <person name="Andreopoulos W."/>
            <person name="He G."/>
            <person name="Johnson J."/>
            <person name="Barry K.W."/>
            <person name="Grigoriev I.V."/>
            <person name="Nagy L."/>
            <person name="Hibbett D."/>
            <person name="Henrissat B."/>
            <person name="Matheny P.B."/>
            <person name="Labbe J."/>
            <person name="Martin F."/>
        </authorList>
    </citation>
    <scope>NUCLEOTIDE SEQUENCE</scope>
    <source>
        <strain evidence="1">EC-137</strain>
    </source>
</reference>
<comment type="caution">
    <text evidence="1">The sequence shown here is derived from an EMBL/GenBank/DDBJ whole genome shotgun (WGS) entry which is preliminary data.</text>
</comment>
<dbReference type="Proteomes" id="UP000814128">
    <property type="component" value="Unassembled WGS sequence"/>
</dbReference>
<proteinExistence type="predicted"/>
<sequence length="346" mass="38628">MSLQDVDILQLALQDLDLTVVSILVGSILLGVYILLYASSTFILVRRGLCNPQYAVLFLVTSVMFACSATYWAICVSAFVLTIHDPSPETLAPIWYTRWPVRVMTFCLGLNFWLSDTIVLWRTAVLWRESYLVRRICYALVVLTILFAVVDISVMDHFVPKIPFKPVPSTSTNLFGIIAVFLSLAANVWGTALVSIKTWQLRKLMKEHGNTTRFSTWKILYLLVECGALYCVGWVSALHNALSPPRLSIFVQAFFLATVFVKGQSPIVYIADIATVQMTGIYPTFIIDMVCLQQKTSDAPAAELRRSLVVDDSLPVDLIQLTLSPDERVFKEGTSERIGSLQSGVV</sequence>
<organism evidence="1 2">
    <name type="scientific">Vararia minispora EC-137</name>
    <dbReference type="NCBI Taxonomy" id="1314806"/>
    <lineage>
        <taxon>Eukaryota</taxon>
        <taxon>Fungi</taxon>
        <taxon>Dikarya</taxon>
        <taxon>Basidiomycota</taxon>
        <taxon>Agaricomycotina</taxon>
        <taxon>Agaricomycetes</taxon>
        <taxon>Russulales</taxon>
        <taxon>Lachnocladiaceae</taxon>
        <taxon>Vararia</taxon>
    </lineage>
</organism>
<accession>A0ACB8QVG4</accession>
<name>A0ACB8QVG4_9AGAM</name>
<evidence type="ECO:0000313" key="2">
    <source>
        <dbReference type="Proteomes" id="UP000814128"/>
    </source>
</evidence>
<gene>
    <name evidence="1" type="ORF">K488DRAFT_82606</name>
</gene>